<keyword evidence="4 7" id="KW-0067">ATP-binding</keyword>
<organism evidence="9 10">
    <name type="scientific">Thiovibrio frasassiensis</name>
    <dbReference type="NCBI Taxonomy" id="2984131"/>
    <lineage>
        <taxon>Bacteria</taxon>
        <taxon>Pseudomonadati</taxon>
        <taxon>Thermodesulfobacteriota</taxon>
        <taxon>Desulfobulbia</taxon>
        <taxon>Desulfobulbales</taxon>
        <taxon>Thiovibrionaceae</taxon>
        <taxon>Thiovibrio</taxon>
    </lineage>
</organism>
<proteinExistence type="inferred from homology"/>
<comment type="subunit">
    <text evidence="7">Homodimer.</text>
</comment>
<comment type="subcellular location">
    <subcellularLocation>
        <location evidence="7">Cytoplasm</location>
    </subcellularLocation>
</comment>
<dbReference type="GO" id="GO:0005737">
    <property type="term" value="C:cytoplasm"/>
    <property type="evidence" value="ECO:0007669"/>
    <property type="project" value="UniProtKB-SubCell"/>
</dbReference>
<comment type="similarity">
    <text evidence="1 7">Belongs to the class-II aminoacyl-tRNA synthetase family.</text>
</comment>
<dbReference type="Pfam" id="PF01336">
    <property type="entry name" value="tRNA_anti-codon"/>
    <property type="match status" value="1"/>
</dbReference>
<evidence type="ECO:0000313" key="10">
    <source>
        <dbReference type="Proteomes" id="UP001154240"/>
    </source>
</evidence>
<dbReference type="GO" id="GO:0006421">
    <property type="term" value="P:asparaginyl-tRNA aminoacylation"/>
    <property type="evidence" value="ECO:0007669"/>
    <property type="project" value="UniProtKB-UniRule"/>
</dbReference>
<reference evidence="9" key="1">
    <citation type="journal article" date="2022" name="bioRxiv">
        <title>Thiovibrio frasassiensisgen. nov., sp. nov., an autotrophic, elemental sulfur disproportionating bacterium isolated from sulfidic karst sediment, and proposal of Thiovibrionaceae fam. nov.</title>
        <authorList>
            <person name="Aronson H."/>
            <person name="Thomas C."/>
            <person name="Bhattacharyya M."/>
            <person name="Eckstein S."/>
            <person name="Jensen S."/>
            <person name="Barco R."/>
            <person name="Macalady J."/>
            <person name="Amend J."/>
        </authorList>
    </citation>
    <scope>NUCLEOTIDE SEQUENCE</scope>
    <source>
        <strain evidence="9">RS19-109</strain>
    </source>
</reference>
<dbReference type="HAMAP" id="MF_00534">
    <property type="entry name" value="Asn_tRNA_synth"/>
    <property type="match status" value="1"/>
</dbReference>
<evidence type="ECO:0000256" key="5">
    <source>
        <dbReference type="ARBA" id="ARBA00022917"/>
    </source>
</evidence>
<keyword evidence="6 7" id="KW-0030">Aminoacyl-tRNA synthetase</keyword>
<evidence type="ECO:0000256" key="2">
    <source>
        <dbReference type="ARBA" id="ARBA00022598"/>
    </source>
</evidence>
<dbReference type="Gene3D" id="3.30.930.10">
    <property type="entry name" value="Bira Bifunctional Protein, Domain 2"/>
    <property type="match status" value="1"/>
</dbReference>
<keyword evidence="3 7" id="KW-0547">Nucleotide-binding</keyword>
<keyword evidence="2 7" id="KW-0436">Ligase</keyword>
<dbReference type="Pfam" id="PF00152">
    <property type="entry name" value="tRNA-synt_2"/>
    <property type="match status" value="1"/>
</dbReference>
<dbReference type="RefSeq" id="WP_307631699.1">
    <property type="nucleotide sequence ID" value="NZ_JAPHEH010000001.1"/>
</dbReference>
<sequence length="463" mass="52631">MSHYRRIRQILKEQPLGQAVEIKGWIRTRRDSKGFSFLEVNDGSCVANIQVIAEENLPRYQEDILRLTTGCSVRISGQLAASPAKGQDVELKAAEVEVYGWADPETYPLQKKRHSFEFLREIGHLRPRTNSLGAVARVRSALSFAVHRFFQEQGFQYIHTPIITTSDCEGAGEMFTVTTLDLNNVPRKEGRTDFSEDFFGRQASLTVSGQLEAEIYCLALGNVYTFGPTFRAENSNTSRHLAEFWMVEPEMAFCDLAQDMEVAESFIKYLVQYVLEHCPEEIELFNNFVDKGLKGRLAAVLEQDFARITYTEAIERLTTCGKKFNFPVSWGADLQSEHERYLCEEVFKRPLIVSDYPKAIKPFYMRVNDDDTTVAAMDILVPGIGEIIGGSQREERYDQLLGRLEEQGLSREDYGWYLDLRRYGTAPHAGFGLGFERLIQFVSGMANIREVIPFPRTPGSASL</sequence>
<dbReference type="GO" id="GO:0003676">
    <property type="term" value="F:nucleic acid binding"/>
    <property type="evidence" value="ECO:0007669"/>
    <property type="project" value="InterPro"/>
</dbReference>
<dbReference type="CDD" id="cd00776">
    <property type="entry name" value="AsxRS_core"/>
    <property type="match status" value="1"/>
</dbReference>
<dbReference type="EC" id="6.1.1.22" evidence="7"/>
<dbReference type="InterPro" id="IPR004522">
    <property type="entry name" value="Asn-tRNA-ligase"/>
</dbReference>
<evidence type="ECO:0000256" key="7">
    <source>
        <dbReference type="HAMAP-Rule" id="MF_00534"/>
    </source>
</evidence>
<dbReference type="InterPro" id="IPR045864">
    <property type="entry name" value="aa-tRNA-synth_II/BPL/LPL"/>
</dbReference>
<comment type="catalytic activity">
    <reaction evidence="7">
        <text>tRNA(Asn) + L-asparagine + ATP = L-asparaginyl-tRNA(Asn) + AMP + diphosphate + H(+)</text>
        <dbReference type="Rhea" id="RHEA:11180"/>
        <dbReference type="Rhea" id="RHEA-COMP:9659"/>
        <dbReference type="Rhea" id="RHEA-COMP:9674"/>
        <dbReference type="ChEBI" id="CHEBI:15378"/>
        <dbReference type="ChEBI" id="CHEBI:30616"/>
        <dbReference type="ChEBI" id="CHEBI:33019"/>
        <dbReference type="ChEBI" id="CHEBI:58048"/>
        <dbReference type="ChEBI" id="CHEBI:78442"/>
        <dbReference type="ChEBI" id="CHEBI:78515"/>
        <dbReference type="ChEBI" id="CHEBI:456215"/>
        <dbReference type="EC" id="6.1.1.22"/>
    </reaction>
</comment>
<protein>
    <recommendedName>
        <fullName evidence="7">Asparagine--tRNA ligase</fullName>
        <ecNumber evidence="7">6.1.1.22</ecNumber>
    </recommendedName>
    <alternativeName>
        <fullName evidence="7">Asparaginyl-tRNA synthetase</fullName>
        <shortName evidence="7">AsnRS</shortName>
    </alternativeName>
</protein>
<reference evidence="9" key="2">
    <citation type="submission" date="2022-10" db="EMBL/GenBank/DDBJ databases">
        <authorList>
            <person name="Aronson H.S."/>
        </authorList>
    </citation>
    <scope>NUCLEOTIDE SEQUENCE</scope>
    <source>
        <strain evidence="9">RS19-109</strain>
    </source>
</reference>
<dbReference type="InterPro" id="IPR004365">
    <property type="entry name" value="NA-bd_OB_tRNA"/>
</dbReference>
<dbReference type="InterPro" id="IPR002312">
    <property type="entry name" value="Asp/Asn-tRNA-synth_IIb"/>
</dbReference>
<feature type="domain" description="Aminoacyl-transfer RNA synthetases class-II family profile" evidence="8">
    <location>
        <begin position="137"/>
        <end position="453"/>
    </location>
</feature>
<dbReference type="PANTHER" id="PTHR22594">
    <property type="entry name" value="ASPARTYL/LYSYL-TRNA SYNTHETASE"/>
    <property type="match status" value="1"/>
</dbReference>
<dbReference type="SUPFAM" id="SSF50249">
    <property type="entry name" value="Nucleic acid-binding proteins"/>
    <property type="match status" value="1"/>
</dbReference>
<dbReference type="InterPro" id="IPR006195">
    <property type="entry name" value="aa-tRNA-synth_II"/>
</dbReference>
<dbReference type="Proteomes" id="UP001154240">
    <property type="component" value="Unassembled WGS sequence"/>
</dbReference>
<dbReference type="CDD" id="cd04318">
    <property type="entry name" value="EcAsnRS_like_N"/>
    <property type="match status" value="1"/>
</dbReference>
<dbReference type="Gene3D" id="2.40.50.140">
    <property type="entry name" value="Nucleic acid-binding proteins"/>
    <property type="match status" value="1"/>
</dbReference>
<dbReference type="PRINTS" id="PR01042">
    <property type="entry name" value="TRNASYNTHASP"/>
</dbReference>
<keyword evidence="5 7" id="KW-0648">Protein biosynthesis</keyword>
<dbReference type="EMBL" id="JAPHEH010000001">
    <property type="protein sequence ID" value="MDG4474719.1"/>
    <property type="molecule type" value="Genomic_DNA"/>
</dbReference>
<dbReference type="PROSITE" id="PS50862">
    <property type="entry name" value="AA_TRNA_LIGASE_II"/>
    <property type="match status" value="1"/>
</dbReference>
<dbReference type="AlphaFoldDB" id="A0A9X4MBU2"/>
<evidence type="ECO:0000313" key="9">
    <source>
        <dbReference type="EMBL" id="MDG4474719.1"/>
    </source>
</evidence>
<dbReference type="SUPFAM" id="SSF55681">
    <property type="entry name" value="Class II aaRS and biotin synthetases"/>
    <property type="match status" value="1"/>
</dbReference>
<evidence type="ECO:0000256" key="6">
    <source>
        <dbReference type="ARBA" id="ARBA00023146"/>
    </source>
</evidence>
<dbReference type="NCBIfam" id="NF003037">
    <property type="entry name" value="PRK03932.1"/>
    <property type="match status" value="1"/>
</dbReference>
<keyword evidence="7" id="KW-0963">Cytoplasm</keyword>
<evidence type="ECO:0000259" key="8">
    <source>
        <dbReference type="PROSITE" id="PS50862"/>
    </source>
</evidence>
<dbReference type="NCBIfam" id="TIGR00457">
    <property type="entry name" value="asnS"/>
    <property type="match status" value="1"/>
</dbReference>
<dbReference type="GO" id="GO:0005524">
    <property type="term" value="F:ATP binding"/>
    <property type="evidence" value="ECO:0007669"/>
    <property type="project" value="UniProtKB-UniRule"/>
</dbReference>
<dbReference type="InterPro" id="IPR004364">
    <property type="entry name" value="Aa-tRNA-synt_II"/>
</dbReference>
<accession>A0A9X4MBU2</accession>
<comment type="caution">
    <text evidence="9">The sequence shown here is derived from an EMBL/GenBank/DDBJ whole genome shotgun (WGS) entry which is preliminary data.</text>
</comment>
<evidence type="ECO:0000256" key="3">
    <source>
        <dbReference type="ARBA" id="ARBA00022741"/>
    </source>
</evidence>
<dbReference type="PANTHER" id="PTHR22594:SF34">
    <property type="entry name" value="ASPARAGINE--TRNA LIGASE, MITOCHONDRIAL-RELATED"/>
    <property type="match status" value="1"/>
</dbReference>
<evidence type="ECO:0000256" key="1">
    <source>
        <dbReference type="ARBA" id="ARBA00008226"/>
    </source>
</evidence>
<name>A0A9X4MBU2_9BACT</name>
<dbReference type="FunFam" id="3.30.930.10:FF:000016">
    <property type="entry name" value="Asparagine--tRNA ligase"/>
    <property type="match status" value="1"/>
</dbReference>
<keyword evidence="10" id="KW-1185">Reference proteome</keyword>
<dbReference type="InterPro" id="IPR012340">
    <property type="entry name" value="NA-bd_OB-fold"/>
</dbReference>
<gene>
    <name evidence="7 9" type="primary">asnS</name>
    <name evidence="9" type="ORF">OLX77_00920</name>
</gene>
<evidence type="ECO:0000256" key="4">
    <source>
        <dbReference type="ARBA" id="ARBA00022840"/>
    </source>
</evidence>
<dbReference type="GO" id="GO:0004816">
    <property type="term" value="F:asparagine-tRNA ligase activity"/>
    <property type="evidence" value="ECO:0007669"/>
    <property type="project" value="UniProtKB-UniRule"/>
</dbReference>